<comment type="subcellular location">
    <subcellularLocation>
        <location evidence="3">Cell membrane</location>
        <topology evidence="3">Multi-pass membrane protein</topology>
    </subcellularLocation>
</comment>
<evidence type="ECO:0000313" key="15">
    <source>
        <dbReference type="Proteomes" id="UP000760480"/>
    </source>
</evidence>
<comment type="cofactor">
    <cofactor evidence="1">
        <name>Na(+)</name>
        <dbReference type="ChEBI" id="CHEBI:29101"/>
    </cofactor>
</comment>
<keyword evidence="8" id="KW-1278">Translocase</keyword>
<keyword evidence="12" id="KW-0813">Transport</keyword>
<keyword evidence="6 12" id="KW-1003">Cell membrane</keyword>
<evidence type="ECO:0000256" key="1">
    <source>
        <dbReference type="ARBA" id="ARBA00001959"/>
    </source>
</evidence>
<comment type="subunit">
    <text evidence="5 12">Heterotrimer of an alpha, a beta and a gamma subunit.</text>
</comment>
<accession>A0ABX1TP63</accession>
<reference evidence="14 15" key="1">
    <citation type="submission" date="2019-03" db="EMBL/GenBank/DDBJ databases">
        <title>Metabolic reconstructions from genomes of highly enriched 'Candidatus Accumulibacter' and 'Candidatus Competibacter' bioreactor populations.</title>
        <authorList>
            <person name="Annavajhala M.K."/>
            <person name="Welles L."/>
            <person name="Abbas B."/>
            <person name="Sorokin D."/>
            <person name="Park H."/>
            <person name="Van Loosdrecht M."/>
            <person name="Chandran K."/>
        </authorList>
    </citation>
    <scope>NUCLEOTIDE SEQUENCE [LARGE SCALE GENOMIC DNA]</scope>
    <source>
        <strain evidence="14 15">SBR_G</strain>
    </source>
</reference>
<evidence type="ECO:0000256" key="9">
    <source>
        <dbReference type="ARBA" id="ARBA00022989"/>
    </source>
</evidence>
<evidence type="ECO:0000256" key="2">
    <source>
        <dbReference type="ARBA" id="ARBA00003002"/>
    </source>
</evidence>
<keyword evidence="12" id="KW-0739">Sodium transport</keyword>
<keyword evidence="15" id="KW-1185">Reference proteome</keyword>
<feature type="transmembrane region" description="Helical" evidence="13">
    <location>
        <begin position="115"/>
        <end position="138"/>
    </location>
</feature>
<evidence type="ECO:0000256" key="12">
    <source>
        <dbReference type="PIRNR" id="PIRNR015658"/>
    </source>
</evidence>
<keyword evidence="12" id="KW-0915">Sodium</keyword>
<dbReference type="Pfam" id="PF03977">
    <property type="entry name" value="OAD_beta"/>
    <property type="match status" value="1"/>
</dbReference>
<evidence type="ECO:0000256" key="4">
    <source>
        <dbReference type="ARBA" id="ARBA00010924"/>
    </source>
</evidence>
<evidence type="ECO:0000256" key="3">
    <source>
        <dbReference type="ARBA" id="ARBA00004651"/>
    </source>
</evidence>
<proteinExistence type="inferred from homology"/>
<dbReference type="InterPro" id="IPR005661">
    <property type="entry name" value="OadB_MmdB"/>
</dbReference>
<evidence type="ECO:0000256" key="10">
    <source>
        <dbReference type="ARBA" id="ARBA00023136"/>
    </source>
</evidence>
<dbReference type="PANTHER" id="PTHR35806">
    <property type="entry name" value="OXALOACETATE DECARBOXYLASE BETA CHAIN 2"/>
    <property type="match status" value="1"/>
</dbReference>
<feature type="transmembrane region" description="Helical" evidence="13">
    <location>
        <begin position="366"/>
        <end position="383"/>
    </location>
</feature>
<keyword evidence="12" id="KW-0406">Ion transport</keyword>
<feature type="transmembrane region" description="Helical" evidence="13">
    <location>
        <begin position="16"/>
        <end position="35"/>
    </location>
</feature>
<dbReference type="EMBL" id="SPMZ01000050">
    <property type="protein sequence ID" value="NMQ20477.1"/>
    <property type="molecule type" value="Genomic_DNA"/>
</dbReference>
<comment type="similarity">
    <text evidence="4 12">Belongs to the GcdB/MmdB/OadB family.</text>
</comment>
<evidence type="ECO:0000256" key="8">
    <source>
        <dbReference type="ARBA" id="ARBA00022967"/>
    </source>
</evidence>
<name>A0ABX1TP63_9GAMM</name>
<dbReference type="RefSeq" id="WP_169249743.1">
    <property type="nucleotide sequence ID" value="NZ_SPMZ01000050.1"/>
</dbReference>
<evidence type="ECO:0000256" key="6">
    <source>
        <dbReference type="ARBA" id="ARBA00022475"/>
    </source>
</evidence>
<feature type="transmembrane region" description="Helical" evidence="13">
    <location>
        <begin position="290"/>
        <end position="311"/>
    </location>
</feature>
<protein>
    <recommendedName>
        <fullName evidence="12">Oxaloacetate decarboxylase beta chain</fullName>
        <ecNumber evidence="12">7.2.4.2</ecNumber>
    </recommendedName>
</protein>
<comment type="function">
    <text evidence="2 12">Catalyzes the decarboxylation of oxaloacetate coupled to Na(+) translocation.</text>
</comment>
<evidence type="ECO:0000256" key="11">
    <source>
        <dbReference type="ARBA" id="ARBA00048176"/>
    </source>
</evidence>
<comment type="catalytic activity">
    <reaction evidence="11 12">
        <text>oxaloacetate + 2 Na(+)(in) + H(+) = pyruvate + 2 Na(+)(out) + CO2</text>
        <dbReference type="Rhea" id="RHEA:57724"/>
        <dbReference type="ChEBI" id="CHEBI:15361"/>
        <dbReference type="ChEBI" id="CHEBI:15378"/>
        <dbReference type="ChEBI" id="CHEBI:16452"/>
        <dbReference type="ChEBI" id="CHEBI:16526"/>
        <dbReference type="ChEBI" id="CHEBI:29101"/>
        <dbReference type="EC" id="7.2.4.2"/>
    </reaction>
</comment>
<comment type="caution">
    <text evidence="14">The sequence shown here is derived from an EMBL/GenBank/DDBJ whole genome shotgun (WGS) entry which is preliminary data.</text>
</comment>
<dbReference type="EC" id="7.2.4.2" evidence="12"/>
<feature type="transmembrane region" description="Helical" evidence="13">
    <location>
        <begin position="80"/>
        <end position="103"/>
    </location>
</feature>
<feature type="transmembrane region" description="Helical" evidence="13">
    <location>
        <begin position="214"/>
        <end position="238"/>
    </location>
</feature>
<gene>
    <name evidence="14" type="ORF">E4P82_15515</name>
</gene>
<feature type="transmembrane region" description="Helical" evidence="13">
    <location>
        <begin position="158"/>
        <end position="182"/>
    </location>
</feature>
<dbReference type="NCBIfam" id="TIGR01109">
    <property type="entry name" value="Na_pump_decarbB"/>
    <property type="match status" value="1"/>
</dbReference>
<dbReference type="Proteomes" id="UP000760480">
    <property type="component" value="Unassembled WGS sequence"/>
</dbReference>
<evidence type="ECO:0000256" key="7">
    <source>
        <dbReference type="ARBA" id="ARBA00022692"/>
    </source>
</evidence>
<dbReference type="PIRSF" id="PIRSF015658">
    <property type="entry name" value="MmdB_OadB"/>
    <property type="match status" value="1"/>
</dbReference>
<keyword evidence="7 13" id="KW-0812">Transmembrane</keyword>
<feature type="transmembrane region" description="Helical" evidence="13">
    <location>
        <begin position="42"/>
        <end position="60"/>
    </location>
</feature>
<evidence type="ECO:0000256" key="5">
    <source>
        <dbReference type="ARBA" id="ARBA00011869"/>
    </source>
</evidence>
<keyword evidence="10 12" id="KW-0472">Membrane</keyword>
<organism evidence="14 15">
    <name type="scientific">Candidatus Competibacter phosphatis</name>
    <dbReference type="NCBI Taxonomy" id="221280"/>
    <lineage>
        <taxon>Bacteria</taxon>
        <taxon>Pseudomonadati</taxon>
        <taxon>Pseudomonadota</taxon>
        <taxon>Gammaproteobacteria</taxon>
        <taxon>Candidatus Competibacteraceae</taxon>
        <taxon>Candidatus Competibacter</taxon>
    </lineage>
</organism>
<evidence type="ECO:0000313" key="14">
    <source>
        <dbReference type="EMBL" id="NMQ20477.1"/>
    </source>
</evidence>
<dbReference type="PANTHER" id="PTHR35806:SF1">
    <property type="entry name" value="OXALOACETATE DECARBOXYLASE BETA CHAIN 2"/>
    <property type="match status" value="1"/>
</dbReference>
<evidence type="ECO:0000256" key="13">
    <source>
        <dbReference type="SAM" id="Phobius"/>
    </source>
</evidence>
<keyword evidence="9 13" id="KW-1133">Transmembrane helix</keyword>
<feature type="transmembrane region" description="Helical" evidence="13">
    <location>
        <begin position="258"/>
        <end position="278"/>
    </location>
</feature>
<sequence length="384" mass="39894">MDTLSELIAQSGFRGLTWQNLFMFGISGLLIYLAVKKNYEPLLLIPIGFGAMLANLPAAMLSASSGFHAEPGQTVPLLQLIYSMGIKTQLLPPVIFMGVGALTDFRPLLSRPITLLLGAAAQLGIFVAALGAFYLFGFTAEEAASIGIIGGADGPTSIYLTAILAPHLLGAVAVAAYSYMALVPVIQPPILRLLTTPEERAINMPQARPVSQTAVIAFPIFITVLTALAIPSSAPLIGMLMFGNLLRESGVTDRLSKTAGGALINIVTIFLGLVVGATMQGDTFLSPQTLFILVLGAVAFACSTAGGILFARLLNLILPEGKRINPCIGAAGVSAVPMSARVVQKFVSEQTDGEVNPLMAAMGPNVAGVIGSAVAAGMFLALLR</sequence>